<organism evidence="1 2">
    <name type="scientific">Shinella lacus</name>
    <dbReference type="NCBI Taxonomy" id="2654216"/>
    <lineage>
        <taxon>Bacteria</taxon>
        <taxon>Pseudomonadati</taxon>
        <taxon>Pseudomonadota</taxon>
        <taxon>Alphaproteobacteria</taxon>
        <taxon>Hyphomicrobiales</taxon>
        <taxon>Rhizobiaceae</taxon>
        <taxon>Shinella</taxon>
    </lineage>
</organism>
<name>A0ABT1RH08_9HYPH</name>
<dbReference type="Proteomes" id="UP000996601">
    <property type="component" value="Unassembled WGS sequence"/>
</dbReference>
<evidence type="ECO:0000313" key="2">
    <source>
        <dbReference type="Proteomes" id="UP000996601"/>
    </source>
</evidence>
<gene>
    <name evidence="1" type="ORF">GB927_030410</name>
</gene>
<reference evidence="1" key="1">
    <citation type="submission" date="2021-07" db="EMBL/GenBank/DDBJ databases">
        <title>Shinella sp. nov., a novel member of the genus Shinella from water.</title>
        <authorList>
            <person name="Deng Y."/>
        </authorList>
    </citation>
    <scope>NUCLEOTIDE SEQUENCE</scope>
    <source>
        <strain evidence="1">CPCC 100929</strain>
    </source>
</reference>
<dbReference type="RefSeq" id="WP_256120979.1">
    <property type="nucleotide sequence ID" value="NZ_WHSB02000019.1"/>
</dbReference>
<evidence type="ECO:0000313" key="1">
    <source>
        <dbReference type="EMBL" id="MCQ4634384.1"/>
    </source>
</evidence>
<accession>A0ABT1RH08</accession>
<proteinExistence type="predicted"/>
<sequence>MDHLFVKSSYQPEELAELKSIFDDITGQPWFDPDAKVSFAKYLIETFPAEAFDAQRYRSVVAASARMFYCRESSAA</sequence>
<protein>
    <submittedName>
        <fullName evidence="1">Uncharacterized protein</fullName>
    </submittedName>
</protein>
<comment type="caution">
    <text evidence="1">The sequence shown here is derived from an EMBL/GenBank/DDBJ whole genome shotgun (WGS) entry which is preliminary data.</text>
</comment>
<keyword evidence="2" id="KW-1185">Reference proteome</keyword>
<dbReference type="EMBL" id="WHSB02000019">
    <property type="protein sequence ID" value="MCQ4634384.1"/>
    <property type="molecule type" value="Genomic_DNA"/>
</dbReference>